<dbReference type="InterPro" id="IPR006056">
    <property type="entry name" value="RidA"/>
</dbReference>
<dbReference type="NCBIfam" id="TIGR00004">
    <property type="entry name" value="Rid family detoxifying hydrolase"/>
    <property type="match status" value="1"/>
</dbReference>
<proteinExistence type="inferred from homology"/>
<dbReference type="InterPro" id="IPR019897">
    <property type="entry name" value="RidA_CS"/>
</dbReference>
<dbReference type="RefSeq" id="XP_007514633.1">
    <property type="nucleotide sequence ID" value="XM_007514571.1"/>
</dbReference>
<dbReference type="Proteomes" id="UP000198341">
    <property type="component" value="Chromosome 2"/>
</dbReference>
<evidence type="ECO:0000313" key="3">
    <source>
        <dbReference type="Proteomes" id="UP000198341"/>
    </source>
</evidence>
<dbReference type="GO" id="GO:0005829">
    <property type="term" value="C:cytosol"/>
    <property type="evidence" value="ECO:0007669"/>
    <property type="project" value="TreeGrafter"/>
</dbReference>
<dbReference type="PROSITE" id="PS01094">
    <property type="entry name" value="UPF0076"/>
    <property type="match status" value="1"/>
</dbReference>
<dbReference type="InterPro" id="IPR006175">
    <property type="entry name" value="YjgF/YER057c/UK114"/>
</dbReference>
<keyword evidence="3" id="KW-1185">Reference proteome</keyword>
<dbReference type="FunFam" id="3.30.1330.40:FF:000001">
    <property type="entry name" value="L-PSP family endoribonuclease"/>
    <property type="match status" value="1"/>
</dbReference>
<dbReference type="SUPFAM" id="SSF55298">
    <property type="entry name" value="YjgF-like"/>
    <property type="match status" value="1"/>
</dbReference>
<accession>K8F035</accession>
<dbReference type="GeneID" id="19017574"/>
<comment type="similarity">
    <text evidence="1">Belongs to the RutC family.</text>
</comment>
<reference evidence="2 3" key="1">
    <citation type="submission" date="2011-10" db="EMBL/GenBank/DDBJ databases">
        <authorList>
            <person name="Genoscope - CEA"/>
        </authorList>
    </citation>
    <scope>NUCLEOTIDE SEQUENCE [LARGE SCALE GENOMIC DNA]</scope>
    <source>
        <strain evidence="2 3">RCC 1105</strain>
    </source>
</reference>
<dbReference type="STRING" id="41875.K8F035"/>
<dbReference type="AlphaFoldDB" id="K8F035"/>
<organism evidence="2 3">
    <name type="scientific">Bathycoccus prasinos</name>
    <dbReference type="NCBI Taxonomy" id="41875"/>
    <lineage>
        <taxon>Eukaryota</taxon>
        <taxon>Viridiplantae</taxon>
        <taxon>Chlorophyta</taxon>
        <taxon>Mamiellophyceae</taxon>
        <taxon>Mamiellales</taxon>
        <taxon>Bathycoccaceae</taxon>
        <taxon>Bathycoccus</taxon>
    </lineage>
</organism>
<evidence type="ECO:0000313" key="2">
    <source>
        <dbReference type="EMBL" id="CCO14873.1"/>
    </source>
</evidence>
<dbReference type="eggNOG" id="KOG2317">
    <property type="taxonomic scope" value="Eukaryota"/>
</dbReference>
<dbReference type="GO" id="GO:0019239">
    <property type="term" value="F:deaminase activity"/>
    <property type="evidence" value="ECO:0007669"/>
    <property type="project" value="TreeGrafter"/>
</dbReference>
<dbReference type="Gene3D" id="3.30.1330.40">
    <property type="entry name" value="RutC-like"/>
    <property type="match status" value="1"/>
</dbReference>
<name>K8F035_9CHLO</name>
<protein>
    <submittedName>
        <fullName evidence="2">Endoribonuclease L-PSP</fullName>
    </submittedName>
</protein>
<dbReference type="OrthoDB" id="309640at2759"/>
<dbReference type="CDD" id="cd00448">
    <property type="entry name" value="YjgF_YER057c_UK114_family"/>
    <property type="match status" value="1"/>
</dbReference>
<dbReference type="PANTHER" id="PTHR11803">
    <property type="entry name" value="2-IMINOBUTANOATE/2-IMINOPROPANOATE DEAMINASE RIDA"/>
    <property type="match status" value="1"/>
</dbReference>
<evidence type="ECO:0000256" key="1">
    <source>
        <dbReference type="ARBA" id="ARBA00010552"/>
    </source>
</evidence>
<dbReference type="GO" id="GO:0005739">
    <property type="term" value="C:mitochondrion"/>
    <property type="evidence" value="ECO:0007669"/>
    <property type="project" value="TreeGrafter"/>
</dbReference>
<gene>
    <name evidence="2" type="ORF">Bathy02g04610</name>
</gene>
<dbReference type="Pfam" id="PF01042">
    <property type="entry name" value="Ribonuc_L-PSP"/>
    <property type="match status" value="1"/>
</dbReference>
<dbReference type="InterPro" id="IPR035959">
    <property type="entry name" value="RutC-like_sf"/>
</dbReference>
<dbReference type="EMBL" id="FO082277">
    <property type="protein sequence ID" value="CCO14873.1"/>
    <property type="molecule type" value="Genomic_DNA"/>
</dbReference>
<sequence length="160" mass="16860">MQAYQSSSITARSLCALSAAKKHQMKKQRISTTVKAQEFIATDKAPAAAGPYSQGIKSGGLLYTCGCVAFVPETMEIVEGGIEAETRQALTNMGEILKAGGSDFSKVVKTTIFITNMADFPKVNAIYSEFFNTPGPARSTVGVASLPKGGLIEIDAIAEC</sequence>
<dbReference type="PANTHER" id="PTHR11803:SF39">
    <property type="entry name" value="2-IMINOBUTANOATE_2-IMINOPROPANOATE DEAMINASE"/>
    <property type="match status" value="1"/>
</dbReference>
<dbReference type="KEGG" id="bpg:Bathy02g04610"/>